<feature type="transmembrane region" description="Helical" evidence="5">
    <location>
        <begin position="191"/>
        <end position="211"/>
    </location>
</feature>
<evidence type="ECO:0000256" key="2">
    <source>
        <dbReference type="ARBA" id="ARBA00022692"/>
    </source>
</evidence>
<sequence>MTDTERKGLDVSCSELEILNPLRDVDVEDRDEETSIKKVDMDDKQSFLTELRHNTDTQFKVILSICVALANSMLGWIKGQIGPAFLDILYISNTDLERGSAFMTSYYTGRAVGSILGGSLYSRMNRYLILVVSMSINGVTLALIPWCAQYELMVTAHVIQGLCNGVMNVVLTAVAVSIWGASVRGRVYLNMYMAAICPTGLLAPMATFPFLSPSSNDVASPIATQNSSDNIVNTTNSFITEGNISKHNAILQSHIAQTEMPASNVYIAFSISAGLALLSTLPFVVIYFKTSKHDNKGRASEESNFIGNLSLSIKRLQLVNIGVFAMFYMSLNFTFSGYLTAFCVQQLRWTKTSGALLTSVLFLTMLFGRIVGAYLSHFFKPMKMLVLSSLLHAVALFGFAASGVVLSDTGIWISVCIIGTVLSLIWPSLLSWTNENLISVRGKMSAFLLLIGFVGALSSPLLFGYMMEEVSPIWFCFLNLGKAGVLIINVILMFVYLRLLRKSRTTAEQ</sequence>
<dbReference type="PROSITE" id="PS50850">
    <property type="entry name" value="MFS"/>
    <property type="match status" value="1"/>
</dbReference>
<evidence type="ECO:0000256" key="5">
    <source>
        <dbReference type="SAM" id="Phobius"/>
    </source>
</evidence>
<keyword evidence="7" id="KW-0813">Transport</keyword>
<comment type="caution">
    <text evidence="7">The sequence shown here is derived from an EMBL/GenBank/DDBJ whole genome shotgun (WGS) entry which is preliminary data.</text>
</comment>
<feature type="transmembrane region" description="Helical" evidence="5">
    <location>
        <begin position="384"/>
        <end position="405"/>
    </location>
</feature>
<dbReference type="GO" id="GO:0016020">
    <property type="term" value="C:membrane"/>
    <property type="evidence" value="ECO:0007669"/>
    <property type="project" value="UniProtKB-SubCell"/>
</dbReference>
<dbReference type="Gene3D" id="1.20.1250.20">
    <property type="entry name" value="MFS general substrate transporter like domains"/>
    <property type="match status" value="2"/>
</dbReference>
<proteinExistence type="predicted"/>
<keyword evidence="7" id="KW-0762">Sugar transport</keyword>
<dbReference type="InterPro" id="IPR036259">
    <property type="entry name" value="MFS_trans_sf"/>
</dbReference>
<dbReference type="PANTHER" id="PTHR23121:SF9">
    <property type="entry name" value="SODIUM-DEPENDENT GLUCOSE TRANSPORTER 1"/>
    <property type="match status" value="1"/>
</dbReference>
<dbReference type="PANTHER" id="PTHR23121">
    <property type="entry name" value="SODIUM-DEPENDENT GLUCOSE TRANSPORTER 1"/>
    <property type="match status" value="1"/>
</dbReference>
<reference evidence="7 8" key="1">
    <citation type="journal article" date="2017" name="Nat. Ecol. Evol.">
        <title>Scallop genome provides insights into evolution of bilaterian karyotype and development.</title>
        <authorList>
            <person name="Wang S."/>
            <person name="Zhang J."/>
            <person name="Jiao W."/>
            <person name="Li J."/>
            <person name="Xun X."/>
            <person name="Sun Y."/>
            <person name="Guo X."/>
            <person name="Huan P."/>
            <person name="Dong B."/>
            <person name="Zhang L."/>
            <person name="Hu X."/>
            <person name="Sun X."/>
            <person name="Wang J."/>
            <person name="Zhao C."/>
            <person name="Wang Y."/>
            <person name="Wang D."/>
            <person name="Huang X."/>
            <person name="Wang R."/>
            <person name="Lv J."/>
            <person name="Li Y."/>
            <person name="Zhang Z."/>
            <person name="Liu B."/>
            <person name="Lu W."/>
            <person name="Hui Y."/>
            <person name="Liang J."/>
            <person name="Zhou Z."/>
            <person name="Hou R."/>
            <person name="Li X."/>
            <person name="Liu Y."/>
            <person name="Li H."/>
            <person name="Ning X."/>
            <person name="Lin Y."/>
            <person name="Zhao L."/>
            <person name="Xing Q."/>
            <person name="Dou J."/>
            <person name="Li Y."/>
            <person name="Mao J."/>
            <person name="Guo H."/>
            <person name="Dou H."/>
            <person name="Li T."/>
            <person name="Mu C."/>
            <person name="Jiang W."/>
            <person name="Fu Q."/>
            <person name="Fu X."/>
            <person name="Miao Y."/>
            <person name="Liu J."/>
            <person name="Yu Q."/>
            <person name="Li R."/>
            <person name="Liao H."/>
            <person name="Li X."/>
            <person name="Kong Y."/>
            <person name="Jiang Z."/>
            <person name="Chourrout D."/>
            <person name="Li R."/>
            <person name="Bao Z."/>
        </authorList>
    </citation>
    <scope>NUCLEOTIDE SEQUENCE [LARGE SCALE GENOMIC DNA]</scope>
    <source>
        <strain evidence="7 8">PY_sf001</strain>
    </source>
</reference>
<feature type="transmembrane region" description="Helical" evidence="5">
    <location>
        <begin position="265"/>
        <end position="288"/>
    </location>
</feature>
<gene>
    <name evidence="7" type="ORF">KP79_PYT19881</name>
</gene>
<accession>A0A210PSB9</accession>
<dbReference type="OrthoDB" id="9626824at2759"/>
<dbReference type="Proteomes" id="UP000242188">
    <property type="component" value="Unassembled WGS sequence"/>
</dbReference>
<evidence type="ECO:0000313" key="8">
    <source>
        <dbReference type="Proteomes" id="UP000242188"/>
    </source>
</evidence>
<evidence type="ECO:0000256" key="3">
    <source>
        <dbReference type="ARBA" id="ARBA00022989"/>
    </source>
</evidence>
<dbReference type="GO" id="GO:0022857">
    <property type="term" value="F:transmembrane transporter activity"/>
    <property type="evidence" value="ECO:0007669"/>
    <property type="project" value="InterPro"/>
</dbReference>
<evidence type="ECO:0000313" key="7">
    <source>
        <dbReference type="EMBL" id="OWF39352.1"/>
    </source>
</evidence>
<protein>
    <submittedName>
        <fullName evidence="7">Sodium-dependent glucose transporter 1</fullName>
    </submittedName>
</protein>
<feature type="transmembrane region" description="Helical" evidence="5">
    <location>
        <begin position="444"/>
        <end position="466"/>
    </location>
</feature>
<feature type="transmembrane region" description="Helical" evidence="5">
    <location>
        <begin position="411"/>
        <end position="432"/>
    </location>
</feature>
<keyword evidence="8" id="KW-1185">Reference proteome</keyword>
<feature type="transmembrane region" description="Helical" evidence="5">
    <location>
        <begin position="158"/>
        <end position="179"/>
    </location>
</feature>
<keyword evidence="2 5" id="KW-0812">Transmembrane</keyword>
<dbReference type="AlphaFoldDB" id="A0A210PSB9"/>
<organism evidence="7 8">
    <name type="scientific">Mizuhopecten yessoensis</name>
    <name type="common">Japanese scallop</name>
    <name type="synonym">Patinopecten yessoensis</name>
    <dbReference type="NCBI Taxonomy" id="6573"/>
    <lineage>
        <taxon>Eukaryota</taxon>
        <taxon>Metazoa</taxon>
        <taxon>Spiralia</taxon>
        <taxon>Lophotrochozoa</taxon>
        <taxon>Mollusca</taxon>
        <taxon>Bivalvia</taxon>
        <taxon>Autobranchia</taxon>
        <taxon>Pteriomorphia</taxon>
        <taxon>Pectinida</taxon>
        <taxon>Pectinoidea</taxon>
        <taxon>Pectinidae</taxon>
        <taxon>Mizuhopecten</taxon>
    </lineage>
</organism>
<comment type="subcellular location">
    <subcellularLocation>
        <location evidence="1">Membrane</location>
        <topology evidence="1">Multi-pass membrane protein</topology>
    </subcellularLocation>
</comment>
<feature type="domain" description="Major facilitator superfamily (MFS) profile" evidence="6">
    <location>
        <begin position="59"/>
        <end position="501"/>
    </location>
</feature>
<evidence type="ECO:0000256" key="4">
    <source>
        <dbReference type="ARBA" id="ARBA00023136"/>
    </source>
</evidence>
<evidence type="ECO:0000259" key="6">
    <source>
        <dbReference type="PROSITE" id="PS50850"/>
    </source>
</evidence>
<feature type="transmembrane region" description="Helical" evidence="5">
    <location>
        <begin position="127"/>
        <end position="146"/>
    </location>
</feature>
<name>A0A210PSB9_MIZYE</name>
<dbReference type="SUPFAM" id="SSF103473">
    <property type="entry name" value="MFS general substrate transporter"/>
    <property type="match status" value="1"/>
</dbReference>
<feature type="transmembrane region" description="Helical" evidence="5">
    <location>
        <begin position="353"/>
        <end position="372"/>
    </location>
</feature>
<dbReference type="InterPro" id="IPR020846">
    <property type="entry name" value="MFS_dom"/>
</dbReference>
<dbReference type="Pfam" id="PF07690">
    <property type="entry name" value="MFS_1"/>
    <property type="match status" value="1"/>
</dbReference>
<keyword evidence="4 5" id="KW-0472">Membrane</keyword>
<dbReference type="EMBL" id="NEDP02005530">
    <property type="protein sequence ID" value="OWF39352.1"/>
    <property type="molecule type" value="Genomic_DNA"/>
</dbReference>
<dbReference type="InterPro" id="IPR011701">
    <property type="entry name" value="MFS"/>
</dbReference>
<feature type="transmembrane region" description="Helical" evidence="5">
    <location>
        <begin position="318"/>
        <end position="341"/>
    </location>
</feature>
<evidence type="ECO:0000256" key="1">
    <source>
        <dbReference type="ARBA" id="ARBA00004141"/>
    </source>
</evidence>
<feature type="transmembrane region" description="Helical" evidence="5">
    <location>
        <begin position="472"/>
        <end position="497"/>
    </location>
</feature>
<keyword evidence="3 5" id="KW-1133">Transmembrane helix</keyword>